<reference evidence="1" key="1">
    <citation type="submission" date="2020-11" db="EMBL/GenBank/DDBJ databases">
        <title>Sequencing the genomes of 1000 actinobacteria strains.</title>
        <authorList>
            <person name="Klenk H.-P."/>
        </authorList>
    </citation>
    <scope>NUCLEOTIDE SEQUENCE</scope>
    <source>
        <strain evidence="1">DSM 45632</strain>
    </source>
</reference>
<sequence length="34" mass="3818">MVVAMLAFLAPLCLAMFLVMMEKLEETITTKKVT</sequence>
<dbReference type="Proteomes" id="UP000658613">
    <property type="component" value="Unassembled WGS sequence"/>
</dbReference>
<organism evidence="1 2">
    <name type="scientific">Corynebacterium aquatimens</name>
    <dbReference type="NCBI Taxonomy" id="1190508"/>
    <lineage>
        <taxon>Bacteria</taxon>
        <taxon>Bacillati</taxon>
        <taxon>Actinomycetota</taxon>
        <taxon>Actinomycetes</taxon>
        <taxon>Mycobacteriales</taxon>
        <taxon>Corynebacteriaceae</taxon>
        <taxon>Corynebacterium</taxon>
    </lineage>
</organism>
<dbReference type="AlphaFoldDB" id="A0A931E4Z7"/>
<comment type="caution">
    <text evidence="1">The sequence shown here is derived from an EMBL/GenBank/DDBJ whole genome shotgun (WGS) entry which is preliminary data.</text>
</comment>
<gene>
    <name evidence="1" type="ORF">IW254_001507</name>
</gene>
<name>A0A931E4Z7_9CORY</name>
<accession>A0A931E4Z7</accession>
<proteinExistence type="predicted"/>
<dbReference type="EMBL" id="JADOUE010000001">
    <property type="protein sequence ID" value="MBG6122538.1"/>
    <property type="molecule type" value="Genomic_DNA"/>
</dbReference>
<keyword evidence="2" id="KW-1185">Reference proteome</keyword>
<evidence type="ECO:0000313" key="2">
    <source>
        <dbReference type="Proteomes" id="UP000658613"/>
    </source>
</evidence>
<protein>
    <submittedName>
        <fullName evidence="1">Uncharacterized protein</fullName>
    </submittedName>
</protein>
<evidence type="ECO:0000313" key="1">
    <source>
        <dbReference type="EMBL" id="MBG6122538.1"/>
    </source>
</evidence>